<evidence type="ECO:0000313" key="3">
    <source>
        <dbReference type="Proteomes" id="UP001054252"/>
    </source>
</evidence>
<dbReference type="EMBL" id="BPVZ01000012">
    <property type="protein sequence ID" value="GKU97897.1"/>
    <property type="molecule type" value="Genomic_DNA"/>
</dbReference>
<dbReference type="Proteomes" id="UP001054252">
    <property type="component" value="Unassembled WGS sequence"/>
</dbReference>
<name>A0AAV5I9T1_9ROSI</name>
<organism evidence="2 3">
    <name type="scientific">Rubroshorea leprosula</name>
    <dbReference type="NCBI Taxonomy" id="152421"/>
    <lineage>
        <taxon>Eukaryota</taxon>
        <taxon>Viridiplantae</taxon>
        <taxon>Streptophyta</taxon>
        <taxon>Embryophyta</taxon>
        <taxon>Tracheophyta</taxon>
        <taxon>Spermatophyta</taxon>
        <taxon>Magnoliopsida</taxon>
        <taxon>eudicotyledons</taxon>
        <taxon>Gunneridae</taxon>
        <taxon>Pentapetalae</taxon>
        <taxon>rosids</taxon>
        <taxon>malvids</taxon>
        <taxon>Malvales</taxon>
        <taxon>Dipterocarpaceae</taxon>
        <taxon>Rubroshorea</taxon>
    </lineage>
</organism>
<feature type="compositionally biased region" description="Basic and acidic residues" evidence="1">
    <location>
        <begin position="36"/>
        <end position="50"/>
    </location>
</feature>
<keyword evidence="3" id="KW-1185">Reference proteome</keyword>
<feature type="region of interest" description="Disordered" evidence="1">
    <location>
        <begin position="31"/>
        <end position="58"/>
    </location>
</feature>
<accession>A0AAV5I9T1</accession>
<protein>
    <submittedName>
        <fullName evidence="2">Uncharacterized protein</fullName>
    </submittedName>
</protein>
<evidence type="ECO:0000313" key="2">
    <source>
        <dbReference type="EMBL" id="GKU97897.1"/>
    </source>
</evidence>
<evidence type="ECO:0000256" key="1">
    <source>
        <dbReference type="SAM" id="MobiDB-lite"/>
    </source>
</evidence>
<comment type="caution">
    <text evidence="2">The sequence shown here is derived from an EMBL/GenBank/DDBJ whole genome shotgun (WGS) entry which is preliminary data.</text>
</comment>
<dbReference type="AlphaFoldDB" id="A0AAV5I9T1"/>
<gene>
    <name evidence="2" type="ORF">SLEP1_g10976</name>
</gene>
<proteinExistence type="predicted"/>
<sequence length="138" mass="15430">MITKMITLFHLYGNVLQLNKLENGNSYSPGQTTAEIKGKEQLRKTSRPNESKNLSSSELEGLTRNASIVNGNCNTCITHLRSTRTEANLLVSLCSTPIFSCSFAQHRHAIVVQVEKHSLVDSANLYLHKCLHLSRETF</sequence>
<reference evidence="2 3" key="1">
    <citation type="journal article" date="2021" name="Commun. Biol.">
        <title>The genome of Shorea leprosula (Dipterocarpaceae) highlights the ecological relevance of drought in aseasonal tropical rainforests.</title>
        <authorList>
            <person name="Ng K.K.S."/>
            <person name="Kobayashi M.J."/>
            <person name="Fawcett J.A."/>
            <person name="Hatakeyama M."/>
            <person name="Paape T."/>
            <person name="Ng C.H."/>
            <person name="Ang C.C."/>
            <person name="Tnah L.H."/>
            <person name="Lee C.T."/>
            <person name="Nishiyama T."/>
            <person name="Sese J."/>
            <person name="O'Brien M.J."/>
            <person name="Copetti D."/>
            <person name="Mohd Noor M.I."/>
            <person name="Ong R.C."/>
            <person name="Putra M."/>
            <person name="Sireger I.Z."/>
            <person name="Indrioko S."/>
            <person name="Kosugi Y."/>
            <person name="Izuno A."/>
            <person name="Isagi Y."/>
            <person name="Lee S.L."/>
            <person name="Shimizu K.K."/>
        </authorList>
    </citation>
    <scope>NUCLEOTIDE SEQUENCE [LARGE SCALE GENOMIC DNA]</scope>
    <source>
        <strain evidence="2">214</strain>
    </source>
</reference>